<dbReference type="SMART" id="SM00487">
    <property type="entry name" value="DEXDc"/>
    <property type="match status" value="1"/>
</dbReference>
<evidence type="ECO:0000256" key="11">
    <source>
        <dbReference type="SAM" id="Coils"/>
    </source>
</evidence>
<dbReference type="PROSITE" id="PS51192">
    <property type="entry name" value="HELICASE_ATP_BIND_1"/>
    <property type="match status" value="1"/>
</dbReference>
<dbReference type="GO" id="GO:0009035">
    <property type="term" value="F:type I site-specific deoxyribonuclease activity"/>
    <property type="evidence" value="ECO:0007669"/>
    <property type="project" value="UniProtKB-EC"/>
</dbReference>
<organism evidence="13 14">
    <name type="scientific">Chryseobacterium phosphatilyticum</name>
    <dbReference type="NCBI Taxonomy" id="475075"/>
    <lineage>
        <taxon>Bacteria</taxon>
        <taxon>Pseudomonadati</taxon>
        <taxon>Bacteroidota</taxon>
        <taxon>Flavobacteriia</taxon>
        <taxon>Flavobacteriales</taxon>
        <taxon>Weeksellaceae</taxon>
        <taxon>Chryseobacterium group</taxon>
        <taxon>Chryseobacterium</taxon>
    </lineage>
</organism>
<keyword evidence="14" id="KW-1185">Reference proteome</keyword>
<dbReference type="Pfam" id="PF18766">
    <property type="entry name" value="SWI2_SNF2"/>
    <property type="match status" value="1"/>
</dbReference>
<dbReference type="PANTHER" id="PTHR30195">
    <property type="entry name" value="TYPE I SITE-SPECIFIC DEOXYRIBONUCLEASE PROTEIN SUBUNIT M AND R"/>
    <property type="match status" value="1"/>
</dbReference>
<keyword evidence="11" id="KW-0175">Coiled coil</keyword>
<dbReference type="PANTHER" id="PTHR30195:SF15">
    <property type="entry name" value="TYPE I RESTRICTION ENZYME HINDI ENDONUCLEASE SUBUNIT"/>
    <property type="match status" value="1"/>
</dbReference>
<dbReference type="REBASE" id="268245">
    <property type="entry name" value="CspISE14ORF6310P"/>
</dbReference>
<dbReference type="GO" id="GO:0003677">
    <property type="term" value="F:DNA binding"/>
    <property type="evidence" value="ECO:0007669"/>
    <property type="project" value="UniProtKB-KW"/>
</dbReference>
<dbReference type="SUPFAM" id="SSF52540">
    <property type="entry name" value="P-loop containing nucleoside triphosphate hydrolases"/>
    <property type="match status" value="2"/>
</dbReference>
<evidence type="ECO:0000313" key="13">
    <source>
        <dbReference type="EMBL" id="PWN72208.1"/>
    </source>
</evidence>
<evidence type="ECO:0000256" key="9">
    <source>
        <dbReference type="ARBA" id="ARBA00022840"/>
    </source>
</evidence>
<keyword evidence="5" id="KW-0547">Nucleotide-binding</keyword>
<dbReference type="OrthoDB" id="9758243at2"/>
<evidence type="ECO:0000313" key="14">
    <source>
        <dbReference type="Proteomes" id="UP000236594"/>
    </source>
</evidence>
<keyword evidence="7 13" id="KW-0255">Endonuclease</keyword>
<dbReference type="Gene3D" id="3.90.1570.50">
    <property type="match status" value="1"/>
</dbReference>
<protein>
    <recommendedName>
        <fullName evidence="3">type I site-specific deoxyribonuclease</fullName>
        <ecNumber evidence="3">3.1.21.3</ecNumber>
    </recommendedName>
</protein>
<comment type="caution">
    <text evidence="13">The sequence shown here is derived from an EMBL/GenBank/DDBJ whole genome shotgun (WGS) entry which is preliminary data.</text>
</comment>
<evidence type="ECO:0000256" key="6">
    <source>
        <dbReference type="ARBA" id="ARBA00022747"/>
    </source>
</evidence>
<dbReference type="Pfam" id="PF22679">
    <property type="entry name" value="T1R_D3-like"/>
    <property type="match status" value="1"/>
</dbReference>
<sequence>MAFNEDSRVKIPAILHLCRLGYQYIPRNKQNRLEENNIFPDIFKESISKINGSLSEHEVQKILDETILKLKYDDFGKGFYKSLVNTSGTKLIDFENFNNNFFHVTTELVYKNGDEEFRPDITVLVNGLPLIFIEVKKPNNKEGILAERKRINKRFSLKAFNAFTNITQLMIFSNNMEYEDGVIEPIMGAYYGTPSQEDVYFNYFREEENLDLTRLLLPENQDLENLILKDNNIVAIKHTDEFITNKDYNKPTNRILTSLLSKDRLAFILRYAIAYVKEEKPDGSKEIQKHIMRYPQIFATKAIAKKLDEGIKKGIIWHTQGSGKTALAFYNVKFLTDYYQKKNTIPKFYFIVDRLDLAIQANNEFSKRGLFSKMIASRADFVADMKKVAALQNNSGELEITIVNIQKFTEDSTAIEKIDYDLNIQRVFFIDEAHRSYNPKGSYLLNLLKSDQDAVKIALTGTPLLREVAKQYDSKLIFGDYIHKYYYNSSIADGYTLRLIREAIATKYSMQMKDIIEQIKVLRGDISKSEIFAHPKFVEPMLEYILEDLYSFREYWQDDTLGGMVVCDSADQARELFHFFENKFGKQETESEKLVAEPRASYKITNRQNLTASLILHDENDKSIRKDLISAYKLGKIDILFVYNMLLTGFDSKRLKKLYLARVVKNHNLLQTLTRVNRPYKKYRFGHVVDFADITKEFKETNQNYFEELQQELGDDVQSYSDLFKTREEIEADIINIKEKLFHFDINNAENFRLQTDEIKDRTQLIELIKVLNDARELKNIIRFQDEADLLKALDFYKLNQLLKVAQSRLDMLNLVEDINSDSDTSNILNLALEDIFFQFEKISEEEMILADRLKDQLRKTREELQRNFDQASPEFVSLREELERIFKNKNLDEVSQEDMRENIAILSRIYDEVKELNRKNNNLKDKYEGDEKYVRMHKRLLENKAISAKEIQIYNALMETRSVVDGIFLKNINLMQNDEYFKEEVLSIVIQQFIDEQKLKLDFDTTEKINHLIVNEYLYQFNYQ</sequence>
<reference evidence="13 14" key="1">
    <citation type="submission" date="2018-04" db="EMBL/GenBank/DDBJ databases">
        <title>Draft Genome Sequence of Phosphate-Solubilizing Chryseobacterium sp. ISE14 that is a Biocontrol and Plant Growth-Promoting Rhizobacterium Isolated from Cucumber.</title>
        <authorList>
            <person name="Jeong J.-J."/>
            <person name="Sang M.K."/>
            <person name="Choi I.-G."/>
            <person name="Kim K.D."/>
        </authorList>
    </citation>
    <scope>NUCLEOTIDE SEQUENCE [LARGE SCALE GENOMIC DNA]</scope>
    <source>
        <strain evidence="13 14">ISE14</strain>
    </source>
</reference>
<dbReference type="RefSeq" id="WP_109711153.1">
    <property type="nucleotide sequence ID" value="NZ_PPED02000001.1"/>
</dbReference>
<dbReference type="CDD" id="cd22332">
    <property type="entry name" value="HsdR_N"/>
    <property type="match status" value="1"/>
</dbReference>
<name>A0A316XLA7_9FLAO</name>
<dbReference type="InterPro" id="IPR027417">
    <property type="entry name" value="P-loop_NTPase"/>
</dbReference>
<accession>A0A316XLA7</accession>
<evidence type="ECO:0000256" key="1">
    <source>
        <dbReference type="ARBA" id="ARBA00000851"/>
    </source>
</evidence>
<evidence type="ECO:0000256" key="8">
    <source>
        <dbReference type="ARBA" id="ARBA00022801"/>
    </source>
</evidence>
<keyword evidence="6" id="KW-0680">Restriction system</keyword>
<dbReference type="EC" id="3.1.21.3" evidence="3"/>
<dbReference type="GO" id="GO:0005524">
    <property type="term" value="F:ATP binding"/>
    <property type="evidence" value="ECO:0007669"/>
    <property type="project" value="UniProtKB-KW"/>
</dbReference>
<dbReference type="InterPro" id="IPR040980">
    <property type="entry name" value="SWI2_SNF2"/>
</dbReference>
<evidence type="ECO:0000256" key="2">
    <source>
        <dbReference type="ARBA" id="ARBA00008598"/>
    </source>
</evidence>
<dbReference type="Gene3D" id="3.40.50.300">
    <property type="entry name" value="P-loop containing nucleotide triphosphate hydrolases"/>
    <property type="match status" value="2"/>
</dbReference>
<evidence type="ECO:0000259" key="12">
    <source>
        <dbReference type="PROSITE" id="PS51192"/>
    </source>
</evidence>
<dbReference type="InterPro" id="IPR055180">
    <property type="entry name" value="HsdR_RecA-like_helicase_dom_2"/>
</dbReference>
<dbReference type="Proteomes" id="UP000236594">
    <property type="component" value="Unassembled WGS sequence"/>
</dbReference>
<dbReference type="InterPro" id="IPR007409">
    <property type="entry name" value="Restrct_endonuc_type1_HsdR_N"/>
</dbReference>
<dbReference type="InterPro" id="IPR014001">
    <property type="entry name" value="Helicase_ATP-bd"/>
</dbReference>
<comment type="similarity">
    <text evidence="2">Belongs to the HsdR family.</text>
</comment>
<dbReference type="InterPro" id="IPR051268">
    <property type="entry name" value="Type-I_R_enzyme_R_subunit"/>
</dbReference>
<gene>
    <name evidence="13" type="ORF">C1631_006305</name>
</gene>
<feature type="coiled-coil region" evidence="11">
    <location>
        <begin position="907"/>
        <end position="934"/>
    </location>
</feature>
<keyword evidence="4" id="KW-0540">Nuclease</keyword>
<evidence type="ECO:0000256" key="5">
    <source>
        <dbReference type="ARBA" id="ARBA00022741"/>
    </source>
</evidence>
<dbReference type="AlphaFoldDB" id="A0A316XLA7"/>
<comment type="catalytic activity">
    <reaction evidence="1">
        <text>Endonucleolytic cleavage of DNA to give random double-stranded fragments with terminal 5'-phosphates, ATP is simultaneously hydrolyzed.</text>
        <dbReference type="EC" id="3.1.21.3"/>
    </reaction>
</comment>
<keyword evidence="9" id="KW-0067">ATP-binding</keyword>
<evidence type="ECO:0000256" key="3">
    <source>
        <dbReference type="ARBA" id="ARBA00012654"/>
    </source>
</evidence>
<dbReference type="Pfam" id="PF04313">
    <property type="entry name" value="HSDR_N"/>
    <property type="match status" value="1"/>
</dbReference>
<feature type="domain" description="Helicase ATP-binding" evidence="12">
    <location>
        <begin position="305"/>
        <end position="481"/>
    </location>
</feature>
<proteinExistence type="inferred from homology"/>
<evidence type="ECO:0000256" key="10">
    <source>
        <dbReference type="ARBA" id="ARBA00023125"/>
    </source>
</evidence>
<dbReference type="EMBL" id="PPED02000001">
    <property type="protein sequence ID" value="PWN72208.1"/>
    <property type="molecule type" value="Genomic_DNA"/>
</dbReference>
<keyword evidence="8" id="KW-0378">Hydrolase</keyword>
<evidence type="ECO:0000256" key="7">
    <source>
        <dbReference type="ARBA" id="ARBA00022759"/>
    </source>
</evidence>
<feature type="coiled-coil region" evidence="11">
    <location>
        <begin position="844"/>
        <end position="871"/>
    </location>
</feature>
<dbReference type="GO" id="GO:0009307">
    <property type="term" value="P:DNA restriction-modification system"/>
    <property type="evidence" value="ECO:0007669"/>
    <property type="project" value="UniProtKB-KW"/>
</dbReference>
<keyword evidence="10" id="KW-0238">DNA-binding</keyword>
<evidence type="ECO:0000256" key="4">
    <source>
        <dbReference type="ARBA" id="ARBA00022722"/>
    </source>
</evidence>